<evidence type="ECO:0000256" key="8">
    <source>
        <dbReference type="SAM" id="MobiDB-lite"/>
    </source>
</evidence>
<organism evidence="11 12">
    <name type="scientific">Actinoplanes derwentensis</name>
    <dbReference type="NCBI Taxonomy" id="113562"/>
    <lineage>
        <taxon>Bacteria</taxon>
        <taxon>Bacillati</taxon>
        <taxon>Actinomycetota</taxon>
        <taxon>Actinomycetes</taxon>
        <taxon>Micromonosporales</taxon>
        <taxon>Micromonosporaceae</taxon>
        <taxon>Actinoplanes</taxon>
    </lineage>
</organism>
<dbReference type="GO" id="GO:0004674">
    <property type="term" value="F:protein serine/threonine kinase activity"/>
    <property type="evidence" value="ECO:0007669"/>
    <property type="project" value="UniProtKB-KW"/>
</dbReference>
<feature type="compositionally biased region" description="Low complexity" evidence="8">
    <location>
        <begin position="307"/>
        <end position="322"/>
    </location>
</feature>
<dbReference type="Pfam" id="PF00069">
    <property type="entry name" value="Pkinase"/>
    <property type="match status" value="1"/>
</dbReference>
<evidence type="ECO:0000256" key="5">
    <source>
        <dbReference type="ARBA" id="ARBA00022777"/>
    </source>
</evidence>
<evidence type="ECO:0000256" key="4">
    <source>
        <dbReference type="ARBA" id="ARBA00022741"/>
    </source>
</evidence>
<dbReference type="PANTHER" id="PTHR43289">
    <property type="entry name" value="MITOGEN-ACTIVATED PROTEIN KINASE KINASE KINASE 20-RELATED"/>
    <property type="match status" value="1"/>
</dbReference>
<dbReference type="InterPro" id="IPR000719">
    <property type="entry name" value="Prot_kinase_dom"/>
</dbReference>
<dbReference type="InterPro" id="IPR017441">
    <property type="entry name" value="Protein_kinase_ATP_BS"/>
</dbReference>
<dbReference type="STRING" id="113562.SAMN04489716_6349"/>
<dbReference type="InterPro" id="IPR015943">
    <property type="entry name" value="WD40/YVTN_repeat-like_dom_sf"/>
</dbReference>
<keyword evidence="4 7" id="KW-0547">Nucleotide-binding</keyword>
<keyword evidence="6 7" id="KW-0067">ATP-binding</keyword>
<dbReference type="AlphaFoldDB" id="A0A1H2CNW8"/>
<name>A0A1H2CNW8_9ACTN</name>
<dbReference type="PROSITE" id="PS00107">
    <property type="entry name" value="PROTEIN_KINASE_ATP"/>
    <property type="match status" value="1"/>
</dbReference>
<keyword evidence="2 11" id="KW-0723">Serine/threonine-protein kinase</keyword>
<protein>
    <recommendedName>
        <fullName evidence="1">non-specific serine/threonine protein kinase</fullName>
        <ecNumber evidence="1">2.7.11.1</ecNumber>
    </recommendedName>
</protein>
<dbReference type="Proteomes" id="UP000198688">
    <property type="component" value="Chromosome I"/>
</dbReference>
<evidence type="ECO:0000256" key="9">
    <source>
        <dbReference type="SAM" id="Phobius"/>
    </source>
</evidence>
<dbReference type="InterPro" id="IPR011009">
    <property type="entry name" value="Kinase-like_dom_sf"/>
</dbReference>
<keyword evidence="5 11" id="KW-0418">Kinase</keyword>
<accession>A0A1H2CNW8</accession>
<dbReference type="SUPFAM" id="SSF56112">
    <property type="entry name" value="Protein kinase-like (PK-like)"/>
    <property type="match status" value="1"/>
</dbReference>
<evidence type="ECO:0000256" key="2">
    <source>
        <dbReference type="ARBA" id="ARBA00022527"/>
    </source>
</evidence>
<evidence type="ECO:0000313" key="11">
    <source>
        <dbReference type="EMBL" id="SDT72183.1"/>
    </source>
</evidence>
<reference evidence="11 12" key="1">
    <citation type="submission" date="2016-10" db="EMBL/GenBank/DDBJ databases">
        <authorList>
            <person name="de Groot N.N."/>
        </authorList>
    </citation>
    <scope>NUCLEOTIDE SEQUENCE [LARGE SCALE GENOMIC DNA]</scope>
    <source>
        <strain evidence="11 12">DSM 43941</strain>
    </source>
</reference>
<keyword evidence="3" id="KW-0808">Transferase</keyword>
<evidence type="ECO:0000256" key="6">
    <source>
        <dbReference type="ARBA" id="ARBA00022840"/>
    </source>
</evidence>
<dbReference type="GO" id="GO:0005524">
    <property type="term" value="F:ATP binding"/>
    <property type="evidence" value="ECO:0007669"/>
    <property type="project" value="UniProtKB-UniRule"/>
</dbReference>
<evidence type="ECO:0000256" key="1">
    <source>
        <dbReference type="ARBA" id="ARBA00012513"/>
    </source>
</evidence>
<feature type="domain" description="Protein kinase" evidence="10">
    <location>
        <begin position="23"/>
        <end position="279"/>
    </location>
</feature>
<feature type="binding site" evidence="7">
    <location>
        <position position="52"/>
    </location>
    <ligand>
        <name>ATP</name>
        <dbReference type="ChEBI" id="CHEBI:30616"/>
    </ligand>
</feature>
<dbReference type="Gene3D" id="2.130.10.10">
    <property type="entry name" value="YVTN repeat-like/Quinoprotein amine dehydrogenase"/>
    <property type="match status" value="1"/>
</dbReference>
<evidence type="ECO:0000256" key="3">
    <source>
        <dbReference type="ARBA" id="ARBA00022679"/>
    </source>
</evidence>
<keyword evidence="9" id="KW-0812">Transmembrane</keyword>
<dbReference type="PANTHER" id="PTHR43289:SF6">
    <property type="entry name" value="SERINE_THREONINE-PROTEIN KINASE NEKL-3"/>
    <property type="match status" value="1"/>
</dbReference>
<feature type="region of interest" description="Disordered" evidence="8">
    <location>
        <begin position="282"/>
        <end position="322"/>
    </location>
</feature>
<dbReference type="EMBL" id="LT629758">
    <property type="protein sequence ID" value="SDT72183.1"/>
    <property type="molecule type" value="Genomic_DNA"/>
</dbReference>
<dbReference type="OrthoDB" id="3274862at2"/>
<dbReference type="SMART" id="SM00220">
    <property type="entry name" value="S_TKc"/>
    <property type="match status" value="1"/>
</dbReference>
<evidence type="ECO:0000259" key="10">
    <source>
        <dbReference type="PROSITE" id="PS50011"/>
    </source>
</evidence>
<dbReference type="RefSeq" id="WP_092549342.1">
    <property type="nucleotide sequence ID" value="NZ_LT629758.1"/>
</dbReference>
<dbReference type="CDD" id="cd14014">
    <property type="entry name" value="STKc_PknB_like"/>
    <property type="match status" value="1"/>
</dbReference>
<dbReference type="InterPro" id="IPR008271">
    <property type="entry name" value="Ser/Thr_kinase_AS"/>
</dbReference>
<dbReference type="PROSITE" id="PS50011">
    <property type="entry name" value="PROTEIN_KINASE_DOM"/>
    <property type="match status" value="1"/>
</dbReference>
<dbReference type="Gene3D" id="3.30.200.20">
    <property type="entry name" value="Phosphorylase Kinase, domain 1"/>
    <property type="match status" value="1"/>
</dbReference>
<gene>
    <name evidence="11" type="ORF">SAMN04489716_6349</name>
</gene>
<feature type="transmembrane region" description="Helical" evidence="9">
    <location>
        <begin position="353"/>
        <end position="376"/>
    </location>
</feature>
<proteinExistence type="predicted"/>
<evidence type="ECO:0000256" key="7">
    <source>
        <dbReference type="PROSITE-ProRule" id="PRU10141"/>
    </source>
</evidence>
<sequence length="711" mass="75721">MLVVVDRFLGVTEDAGRVLVGRYRLLRVLGRGGMGAVWLARDTLLDRDVAIKEVWFPAAGDGPVDPADPGVRRVVREAQAAAALRHSGIVTVHDVVTDNGRPWIVMELVGGCSLAEAIRERGLLTEQRAAEVGLQVLDALRAAHRAGVVHRDVKPANILLDNDDRVVLTDFGIAAISDATALTAPGQMIGSPAYLSPERIDGRPATAAADLWALGVTLYAAVTGRSPFHREDTLATLAAVLTSEPAPPAHAGRLWPVINGLLRKDPDRRLTAEQARDLLVRVTDRQEPGTPARRPRRRPTRSDADHVPATVAAPSPTVAATTSPQPYAQAAAVPAPAASTRAAPARLRERRRWVWPGLAAGVVALALLIAFGVAAIQDRDKNAVSSPSPSVTHRLTYAHVRTLLPGEEVCSAAWNPAGTRYAVIRARTGLDIFDKSGATVREFRFEVSFFSEHCGHNRPGILWDPAGSTVAVFGIANDLRFFNADTGTSAVAPVTIGLPYTAPSWDSTGSAVALRSARAGLVIVAKDGTVGRSLFTASAVSPAGRDLRSVAISPRGDTFVVDWTDTGREDGPLFEVRRFADSSIVRTVGRKYGGGTAGDLTYNPAGTLVAVEVAGSGVEVWNPDTGQQVATLRGPTRVFDLRWSANGHYLLAVDWQRIHVFHADDWTLAGELTPREPASREDPVAAGAVDNDGSVFLAPIGYSGVELYRPS</sequence>
<dbReference type="SUPFAM" id="SSF82171">
    <property type="entry name" value="DPP6 N-terminal domain-like"/>
    <property type="match status" value="1"/>
</dbReference>
<dbReference type="Gene3D" id="1.10.510.10">
    <property type="entry name" value="Transferase(Phosphotransferase) domain 1"/>
    <property type="match status" value="1"/>
</dbReference>
<evidence type="ECO:0000313" key="12">
    <source>
        <dbReference type="Proteomes" id="UP000198688"/>
    </source>
</evidence>
<dbReference type="PROSITE" id="PS00108">
    <property type="entry name" value="PROTEIN_KINASE_ST"/>
    <property type="match status" value="1"/>
</dbReference>
<keyword evidence="12" id="KW-1185">Reference proteome</keyword>
<keyword evidence="9" id="KW-0472">Membrane</keyword>
<dbReference type="EC" id="2.7.11.1" evidence="1"/>
<keyword evidence="9" id="KW-1133">Transmembrane helix</keyword>